<keyword evidence="3" id="KW-0547">Nucleotide-binding</keyword>
<feature type="domain" description="P-type ATPase A" evidence="7">
    <location>
        <begin position="62"/>
        <end position="121"/>
    </location>
</feature>
<comment type="subcellular location">
    <subcellularLocation>
        <location evidence="1">Membrane</location>
        <topology evidence="1">Multi-pass membrane protein</topology>
    </subcellularLocation>
</comment>
<evidence type="ECO:0000256" key="6">
    <source>
        <dbReference type="ARBA" id="ARBA00022967"/>
    </source>
</evidence>
<keyword evidence="9" id="KW-1185">Reference proteome</keyword>
<evidence type="ECO:0000256" key="4">
    <source>
        <dbReference type="ARBA" id="ARBA00022840"/>
    </source>
</evidence>
<dbReference type="SUPFAM" id="SSF81653">
    <property type="entry name" value="Calcium ATPase, transduction domain A"/>
    <property type="match status" value="1"/>
</dbReference>
<evidence type="ECO:0000256" key="3">
    <source>
        <dbReference type="ARBA" id="ARBA00022741"/>
    </source>
</evidence>
<dbReference type="Gene3D" id="2.70.150.10">
    <property type="entry name" value="Calcium-transporting ATPase, cytoplasmic transduction domain A"/>
    <property type="match status" value="1"/>
</dbReference>
<keyword evidence="2" id="KW-0479">Metal-binding</keyword>
<keyword evidence="4" id="KW-0067">ATP-binding</keyword>
<reference evidence="8" key="1">
    <citation type="submission" date="2023-10" db="EMBL/GenBank/DDBJ databases">
        <authorList>
            <person name="Chen Y."/>
            <person name="Shah S."/>
            <person name="Dougan E. K."/>
            <person name="Thang M."/>
            <person name="Chan C."/>
        </authorList>
    </citation>
    <scope>NUCLEOTIDE SEQUENCE [LARGE SCALE GENOMIC DNA]</scope>
</reference>
<dbReference type="EMBL" id="CAUYUJ010019071">
    <property type="protein sequence ID" value="CAK0888423.1"/>
    <property type="molecule type" value="Genomic_DNA"/>
</dbReference>
<protein>
    <recommendedName>
        <fullName evidence="7">P-type ATPase A domain-containing protein</fullName>
    </recommendedName>
</protein>
<keyword evidence="6" id="KW-1278">Translocase</keyword>
<comment type="caution">
    <text evidence="8">The sequence shown here is derived from an EMBL/GenBank/DDBJ whole genome shotgun (WGS) entry which is preliminary data.</text>
</comment>
<proteinExistence type="predicted"/>
<evidence type="ECO:0000256" key="2">
    <source>
        <dbReference type="ARBA" id="ARBA00022723"/>
    </source>
</evidence>
<dbReference type="InterPro" id="IPR006544">
    <property type="entry name" value="P-type_TPase_V"/>
</dbReference>
<dbReference type="InterPro" id="IPR008250">
    <property type="entry name" value="ATPase_P-typ_transduc_dom_A_sf"/>
</dbReference>
<dbReference type="PANTHER" id="PTHR45630">
    <property type="entry name" value="CATION-TRANSPORTING ATPASE-RELATED"/>
    <property type="match status" value="1"/>
</dbReference>
<accession>A0ABN9WP25</accession>
<evidence type="ECO:0000256" key="5">
    <source>
        <dbReference type="ARBA" id="ARBA00022842"/>
    </source>
</evidence>
<dbReference type="Pfam" id="PF00122">
    <property type="entry name" value="E1-E2_ATPase"/>
    <property type="match status" value="1"/>
</dbReference>
<sequence length="205" mass="21826">MEALRAGLPEGLNGFPVISCEARQQFVELYGGEKEWDAASAPDGAAEKAAKEKVAAEAAAWDIVPCDCVIVRGDAIVSEASLTGESAPQMKDAIVVEDRALDMQGPDRVHSLFSGTKLLRSSEGSARKAGSVACGAEGAPKVPKTPEGGCLCFVVCTGFSSSQGELLQMIEFSQEGKGECPETRRRPSWLCWSCSRLRWWPPGTC</sequence>
<name>A0ABN9WP25_9DINO</name>
<organism evidence="8 9">
    <name type="scientific">Prorocentrum cordatum</name>
    <dbReference type="NCBI Taxonomy" id="2364126"/>
    <lineage>
        <taxon>Eukaryota</taxon>
        <taxon>Sar</taxon>
        <taxon>Alveolata</taxon>
        <taxon>Dinophyceae</taxon>
        <taxon>Prorocentrales</taxon>
        <taxon>Prorocentraceae</taxon>
        <taxon>Prorocentrum</taxon>
    </lineage>
</organism>
<evidence type="ECO:0000313" key="8">
    <source>
        <dbReference type="EMBL" id="CAK0888423.1"/>
    </source>
</evidence>
<evidence type="ECO:0000313" key="9">
    <source>
        <dbReference type="Proteomes" id="UP001189429"/>
    </source>
</evidence>
<dbReference type="PANTHER" id="PTHR45630:SF6">
    <property type="entry name" value="CATION-TRANSPORTING P-TYPE ATPASE N-TERMINAL DOMAIN-CONTAINING PROTEIN"/>
    <property type="match status" value="1"/>
</dbReference>
<keyword evidence="5" id="KW-0460">Magnesium</keyword>
<evidence type="ECO:0000259" key="7">
    <source>
        <dbReference type="Pfam" id="PF00122"/>
    </source>
</evidence>
<evidence type="ECO:0000256" key="1">
    <source>
        <dbReference type="ARBA" id="ARBA00004141"/>
    </source>
</evidence>
<gene>
    <name evidence="8" type="ORF">PCOR1329_LOCUS69222</name>
</gene>
<dbReference type="InterPro" id="IPR059000">
    <property type="entry name" value="ATPase_P-type_domA"/>
</dbReference>
<dbReference type="Proteomes" id="UP001189429">
    <property type="component" value="Unassembled WGS sequence"/>
</dbReference>